<organism evidence="1 2">
    <name type="scientific">Trichinella pseudospiralis</name>
    <name type="common">Parasitic roundworm</name>
    <dbReference type="NCBI Taxonomy" id="6337"/>
    <lineage>
        <taxon>Eukaryota</taxon>
        <taxon>Metazoa</taxon>
        <taxon>Ecdysozoa</taxon>
        <taxon>Nematoda</taxon>
        <taxon>Enoplea</taxon>
        <taxon>Dorylaimia</taxon>
        <taxon>Trichinellida</taxon>
        <taxon>Trichinellidae</taxon>
        <taxon>Trichinella</taxon>
    </lineage>
</organism>
<comment type="caution">
    <text evidence="1">The sequence shown here is derived from an EMBL/GenBank/DDBJ whole genome shotgun (WGS) entry which is preliminary data.</text>
</comment>
<evidence type="ECO:0000313" key="1">
    <source>
        <dbReference type="EMBL" id="KRY87945.1"/>
    </source>
</evidence>
<accession>A0A0V1FPF0</accession>
<evidence type="ECO:0000313" key="2">
    <source>
        <dbReference type="Proteomes" id="UP000054995"/>
    </source>
</evidence>
<dbReference type="AlphaFoldDB" id="A0A0V1FPF0"/>
<sequence length="75" mass="8334">MLMPMNLVPAGFKILNVGASGQLASFVPVVPAGVASGHKIPLWNVYGLSVRTNNYLEDWHSRMNKKARKHHLGFY</sequence>
<protein>
    <submittedName>
        <fullName evidence="1">Uncharacterized protein</fullName>
    </submittedName>
</protein>
<reference evidence="1 2" key="1">
    <citation type="submission" date="2015-01" db="EMBL/GenBank/DDBJ databases">
        <title>Evolution of Trichinella species and genotypes.</title>
        <authorList>
            <person name="Korhonen P.K."/>
            <person name="Edoardo P."/>
            <person name="Giuseppe L.R."/>
            <person name="Gasser R.B."/>
        </authorList>
    </citation>
    <scope>NUCLEOTIDE SEQUENCE [LARGE SCALE GENOMIC DNA]</scope>
    <source>
        <strain evidence="1">ISS470</strain>
    </source>
</reference>
<gene>
    <name evidence="1" type="ORF">T4D_11468</name>
</gene>
<dbReference type="OrthoDB" id="10012778at2759"/>
<name>A0A0V1FPF0_TRIPS</name>
<dbReference type="Proteomes" id="UP000054995">
    <property type="component" value="Unassembled WGS sequence"/>
</dbReference>
<dbReference type="EMBL" id="JYDT01000048">
    <property type="protein sequence ID" value="KRY87945.1"/>
    <property type="molecule type" value="Genomic_DNA"/>
</dbReference>
<keyword evidence="2" id="KW-1185">Reference proteome</keyword>
<proteinExistence type="predicted"/>